<keyword evidence="3" id="KW-1185">Reference proteome</keyword>
<accession>A0A8J4PQ51</accession>
<feature type="region of interest" description="Disordered" evidence="1">
    <location>
        <begin position="1"/>
        <end position="21"/>
    </location>
</feature>
<protein>
    <submittedName>
        <fullName evidence="2">Uncharacterized protein</fullName>
    </submittedName>
</protein>
<sequence length="77" mass="8780">MSKQFSHKEYQEFTDKLENPGPAKVQLSYFRGDYDCRSPMMVSTDPKSATSSSSKLSKKKLLFQLNNLNSEAIPMNK</sequence>
<gene>
    <name evidence="2" type="ORF">CYY_007881</name>
</gene>
<evidence type="ECO:0000256" key="1">
    <source>
        <dbReference type="SAM" id="MobiDB-lite"/>
    </source>
</evidence>
<dbReference type="EMBL" id="AJWJ01000445">
    <property type="protein sequence ID" value="KAF2070790.1"/>
    <property type="molecule type" value="Genomic_DNA"/>
</dbReference>
<comment type="caution">
    <text evidence="2">The sequence shown here is derived from an EMBL/GenBank/DDBJ whole genome shotgun (WGS) entry which is preliminary data.</text>
</comment>
<reference evidence="2" key="1">
    <citation type="submission" date="2020-01" db="EMBL/GenBank/DDBJ databases">
        <title>Development of genomics and gene disruption for Polysphondylium violaceum indicates a role for the polyketide synthase stlB in stalk morphogenesis.</title>
        <authorList>
            <person name="Narita B."/>
            <person name="Kawabe Y."/>
            <person name="Kin K."/>
            <person name="Saito T."/>
            <person name="Gibbs R."/>
            <person name="Kuspa A."/>
            <person name="Muzny D."/>
            <person name="Queller D."/>
            <person name="Richards S."/>
            <person name="Strassman J."/>
            <person name="Sucgang R."/>
            <person name="Worley K."/>
            <person name="Schaap P."/>
        </authorList>
    </citation>
    <scope>NUCLEOTIDE SEQUENCE</scope>
    <source>
        <strain evidence="2">QSvi11</strain>
    </source>
</reference>
<organism evidence="2 3">
    <name type="scientific">Polysphondylium violaceum</name>
    <dbReference type="NCBI Taxonomy" id="133409"/>
    <lineage>
        <taxon>Eukaryota</taxon>
        <taxon>Amoebozoa</taxon>
        <taxon>Evosea</taxon>
        <taxon>Eumycetozoa</taxon>
        <taxon>Dictyostelia</taxon>
        <taxon>Dictyosteliales</taxon>
        <taxon>Dictyosteliaceae</taxon>
        <taxon>Polysphondylium</taxon>
    </lineage>
</organism>
<proteinExistence type="predicted"/>
<name>A0A8J4PQ51_9MYCE</name>
<evidence type="ECO:0000313" key="2">
    <source>
        <dbReference type="EMBL" id="KAF2070790.1"/>
    </source>
</evidence>
<dbReference type="Proteomes" id="UP000695562">
    <property type="component" value="Unassembled WGS sequence"/>
</dbReference>
<feature type="compositionally biased region" description="Basic and acidic residues" evidence="1">
    <location>
        <begin position="1"/>
        <end position="18"/>
    </location>
</feature>
<dbReference type="AlphaFoldDB" id="A0A8J4PQ51"/>
<evidence type="ECO:0000313" key="3">
    <source>
        <dbReference type="Proteomes" id="UP000695562"/>
    </source>
</evidence>